<dbReference type="Gene3D" id="3.40.50.1820">
    <property type="entry name" value="alpha/beta hydrolase"/>
    <property type="match status" value="1"/>
</dbReference>
<keyword evidence="2" id="KW-0378">Hydrolase</keyword>
<organism evidence="2 3">
    <name type="scientific">Clostridium innocuum</name>
    <dbReference type="NCBI Taxonomy" id="1522"/>
    <lineage>
        <taxon>Bacteria</taxon>
        <taxon>Bacillati</taxon>
        <taxon>Bacillota</taxon>
        <taxon>Clostridia</taxon>
        <taxon>Eubacteriales</taxon>
        <taxon>Clostridiaceae</taxon>
        <taxon>Clostridium</taxon>
    </lineage>
</organism>
<sequence length="216" mass="25235">MRLLILYGVNCTKDIWNVIDPYLKEFEIDYVEYPHEVTLHAKKVDDITEWVYKNYGHHSYDAIIGHSLGGIIALQLTAKYKMKVDKIIYLDTNLKPANEFYRNLMTQKNMDKYGNSILQMFSKEREFYTAELLKSIQVDFDYSTLVNEVTQDIYAIYGDRGMSEYPAKIQDLNLSAQVLNHLNILFIHDSCHMIMVENPKQLSKLMKGILLNSTLF</sequence>
<evidence type="ECO:0000259" key="1">
    <source>
        <dbReference type="Pfam" id="PF00561"/>
    </source>
</evidence>
<dbReference type="Pfam" id="PF00561">
    <property type="entry name" value="Abhydrolase_1"/>
    <property type="match status" value="1"/>
</dbReference>
<name>A0A3E2VL31_CLOIN</name>
<dbReference type="InterPro" id="IPR000073">
    <property type="entry name" value="AB_hydrolase_1"/>
</dbReference>
<reference evidence="2 3" key="1">
    <citation type="submission" date="2018-08" db="EMBL/GenBank/DDBJ databases">
        <title>A genome reference for cultivated species of the human gut microbiota.</title>
        <authorList>
            <person name="Zou Y."/>
            <person name="Xue W."/>
            <person name="Luo G."/>
        </authorList>
    </citation>
    <scope>NUCLEOTIDE SEQUENCE [LARGE SCALE GENOMIC DNA]</scope>
    <source>
        <strain evidence="2 3">OF01-2LB</strain>
    </source>
</reference>
<dbReference type="InterPro" id="IPR029058">
    <property type="entry name" value="AB_hydrolase_fold"/>
</dbReference>
<dbReference type="SUPFAM" id="SSF53474">
    <property type="entry name" value="alpha/beta-Hydrolases"/>
    <property type="match status" value="1"/>
</dbReference>
<dbReference type="RefSeq" id="WP_117444455.1">
    <property type="nucleotide sequence ID" value="NZ_JAJFEN010000004.1"/>
</dbReference>
<dbReference type="GO" id="GO:0016787">
    <property type="term" value="F:hydrolase activity"/>
    <property type="evidence" value="ECO:0007669"/>
    <property type="project" value="UniProtKB-KW"/>
</dbReference>
<evidence type="ECO:0000313" key="3">
    <source>
        <dbReference type="Proteomes" id="UP000260025"/>
    </source>
</evidence>
<dbReference type="EMBL" id="QVEV01000037">
    <property type="protein sequence ID" value="RGC11350.1"/>
    <property type="molecule type" value="Genomic_DNA"/>
</dbReference>
<dbReference type="AlphaFoldDB" id="A0A3E2VL31"/>
<dbReference type="OrthoDB" id="9775557at2"/>
<proteinExistence type="predicted"/>
<evidence type="ECO:0000313" key="2">
    <source>
        <dbReference type="EMBL" id="RGC11350.1"/>
    </source>
</evidence>
<protein>
    <submittedName>
        <fullName evidence="2">Alpha/beta hydrolase</fullName>
    </submittedName>
</protein>
<comment type="caution">
    <text evidence="2">The sequence shown here is derived from an EMBL/GenBank/DDBJ whole genome shotgun (WGS) entry which is preliminary data.</text>
</comment>
<feature type="domain" description="AB hydrolase-1" evidence="1">
    <location>
        <begin position="44"/>
        <end position="100"/>
    </location>
</feature>
<gene>
    <name evidence="2" type="ORF">DXA38_18310</name>
</gene>
<accession>A0A3E2VL31</accession>
<dbReference type="Proteomes" id="UP000260025">
    <property type="component" value="Unassembled WGS sequence"/>
</dbReference>